<evidence type="ECO:0000256" key="1">
    <source>
        <dbReference type="SAM" id="Phobius"/>
    </source>
</evidence>
<dbReference type="Proteomes" id="UP000271587">
    <property type="component" value="Chromosome"/>
</dbReference>
<feature type="transmembrane region" description="Helical" evidence="1">
    <location>
        <begin position="44"/>
        <end position="66"/>
    </location>
</feature>
<dbReference type="EMBL" id="CP033897">
    <property type="protein sequence ID" value="AZA12253.1"/>
    <property type="molecule type" value="Genomic_DNA"/>
</dbReference>
<accession>A0A3G6J3H6</accession>
<sequence length="115" mass="12377">MSDAVKAKNAEGYPVFEGRMNYIDGYDPVSYYAPHSSLQKTSTWLGMGLLLTALAGLGTLVFGFGAKSVGSQELWGTYALIGAVIAGACIVGGFGLIHYGRRDYRKYRAETGRIN</sequence>
<reference evidence="2 3" key="1">
    <citation type="submission" date="2018-11" db="EMBL/GenBank/DDBJ databases">
        <authorList>
            <person name="Kleinhagauer T."/>
            <person name="Glaeser S.P."/>
            <person name="Spergser J."/>
            <person name="Ruckert C."/>
            <person name="Kaempfer P."/>
            <person name="Busse H.-J."/>
        </authorList>
    </citation>
    <scope>NUCLEOTIDE SEQUENCE [LARGE SCALE GENOMIC DNA]</scope>
    <source>
        <strain evidence="2 3">W8</strain>
    </source>
</reference>
<dbReference type="RefSeq" id="WP_123935460.1">
    <property type="nucleotide sequence ID" value="NZ_CP033897.1"/>
</dbReference>
<dbReference type="AlphaFoldDB" id="A0A3G6J3H6"/>
<keyword evidence="1" id="KW-0472">Membrane</keyword>
<feature type="transmembrane region" description="Helical" evidence="1">
    <location>
        <begin position="78"/>
        <end position="99"/>
    </location>
</feature>
<gene>
    <name evidence="2" type="ORF">CGERO_09830</name>
</gene>
<dbReference type="KEGG" id="cgk:CGERO_09830"/>
<name>A0A3G6J3H6_9CORY</name>
<dbReference type="OrthoDB" id="4422894at2"/>
<protein>
    <submittedName>
        <fullName evidence="2">Uncharacterized protein</fullName>
    </submittedName>
</protein>
<evidence type="ECO:0000313" key="2">
    <source>
        <dbReference type="EMBL" id="AZA12253.1"/>
    </source>
</evidence>
<keyword evidence="1" id="KW-1133">Transmembrane helix</keyword>
<organism evidence="2 3">
    <name type="scientific">Corynebacterium gerontici</name>
    <dbReference type="NCBI Taxonomy" id="2079234"/>
    <lineage>
        <taxon>Bacteria</taxon>
        <taxon>Bacillati</taxon>
        <taxon>Actinomycetota</taxon>
        <taxon>Actinomycetes</taxon>
        <taxon>Mycobacteriales</taxon>
        <taxon>Corynebacteriaceae</taxon>
        <taxon>Corynebacterium</taxon>
    </lineage>
</organism>
<keyword evidence="3" id="KW-1185">Reference proteome</keyword>
<proteinExistence type="predicted"/>
<keyword evidence="1" id="KW-0812">Transmembrane</keyword>
<evidence type="ECO:0000313" key="3">
    <source>
        <dbReference type="Proteomes" id="UP000271587"/>
    </source>
</evidence>